<keyword evidence="3" id="KW-1185">Reference proteome</keyword>
<dbReference type="GeneID" id="80890943"/>
<organism evidence="2 3">
    <name type="scientific">Akanthomyces muscarius</name>
    <name type="common">Entomopathogenic fungus</name>
    <name type="synonym">Lecanicillium muscarium</name>
    <dbReference type="NCBI Taxonomy" id="2231603"/>
    <lineage>
        <taxon>Eukaryota</taxon>
        <taxon>Fungi</taxon>
        <taxon>Dikarya</taxon>
        <taxon>Ascomycota</taxon>
        <taxon>Pezizomycotina</taxon>
        <taxon>Sordariomycetes</taxon>
        <taxon>Hypocreomycetidae</taxon>
        <taxon>Hypocreales</taxon>
        <taxon>Cordycipitaceae</taxon>
        <taxon>Akanthomyces</taxon>
    </lineage>
</organism>
<protein>
    <submittedName>
        <fullName evidence="2">Uncharacterized protein</fullName>
    </submittedName>
</protein>
<dbReference type="Proteomes" id="UP001144673">
    <property type="component" value="Chromosome 2"/>
</dbReference>
<comment type="caution">
    <text evidence="2">The sequence shown here is derived from an EMBL/GenBank/DDBJ whole genome shotgun (WGS) entry which is preliminary data.</text>
</comment>
<dbReference type="AlphaFoldDB" id="A0A9W8Q4B7"/>
<dbReference type="EMBL" id="JAJHUN010000011">
    <property type="protein sequence ID" value="KAJ4144917.1"/>
    <property type="molecule type" value="Genomic_DNA"/>
</dbReference>
<dbReference type="KEGG" id="amus:LMH87_003784"/>
<evidence type="ECO:0000313" key="3">
    <source>
        <dbReference type="Proteomes" id="UP001144673"/>
    </source>
</evidence>
<reference evidence="2" key="1">
    <citation type="journal article" date="2023" name="Access Microbiol">
        <title>De-novo genome assembly for Akanthomyces muscarius, a biocontrol agent of insect agricultural pests.</title>
        <authorList>
            <person name="Erdos Z."/>
            <person name="Studholme D.J."/>
            <person name="Raymond B."/>
            <person name="Sharma M."/>
        </authorList>
    </citation>
    <scope>NUCLEOTIDE SEQUENCE</scope>
    <source>
        <strain evidence="2">Ve6</strain>
    </source>
</reference>
<sequence>MPQLLTRECANGWRRNSTSPCAFGMQHYSYSPMSEGNRPRIRIIVRAKQTSRILQSTGLPGDNQATLIENHEPTDCEMPNFENGLNCDKDEVTLVEKIDSHAMPAQLRSRGPGQTSNAGSQSKSCLETESQEINAAITASLQSWVEKYVEDRLTAERTKRDQEVEFLKEQLSKSEERERRNAEKSTDDTIKGKWQTMGYNIRNIVYMMRGYNLKDERSVVLALQVRLPEASFDNAPEDAKRDAFEQFMGAYIWHFVYIDILSGGGCQWRSNVVNLVQAAKRDIISNEEDPQRRAGLASWFSEGGKETAAQVNPELQQTMIDLFTDSLLWVFQTYQSEENIEQAKSLISEIVQDATELAIMFMSSKALLIPHWPFYGQHGRSWNIEEFDTHTLTFNGTHNWRMVVRPALEKYGNADGEKHDVSRVLCKPVMLQICRNG</sequence>
<gene>
    <name evidence="2" type="ORF">LMH87_003784</name>
</gene>
<accession>A0A9W8Q4B7</accession>
<proteinExistence type="predicted"/>
<feature type="region of interest" description="Disordered" evidence="1">
    <location>
        <begin position="101"/>
        <end position="127"/>
    </location>
</feature>
<name>A0A9W8Q4B7_AKAMU</name>
<feature type="region of interest" description="Disordered" evidence="1">
    <location>
        <begin position="170"/>
        <end position="189"/>
    </location>
</feature>
<feature type="compositionally biased region" description="Polar residues" evidence="1">
    <location>
        <begin position="112"/>
        <end position="127"/>
    </location>
</feature>
<evidence type="ECO:0000256" key="1">
    <source>
        <dbReference type="SAM" id="MobiDB-lite"/>
    </source>
</evidence>
<dbReference type="RefSeq" id="XP_056048587.1">
    <property type="nucleotide sequence ID" value="XM_056194906.1"/>
</dbReference>
<evidence type="ECO:0000313" key="2">
    <source>
        <dbReference type="EMBL" id="KAJ4144917.1"/>
    </source>
</evidence>